<gene>
    <name evidence="15" type="ORF">OSIN01602_LOCUS22102</name>
</gene>
<feature type="transmembrane region" description="Helical" evidence="14">
    <location>
        <begin position="431"/>
        <end position="448"/>
    </location>
</feature>
<evidence type="ECO:0000256" key="14">
    <source>
        <dbReference type="SAM" id="Phobius"/>
    </source>
</evidence>
<feature type="transmembrane region" description="Helical" evidence="14">
    <location>
        <begin position="92"/>
        <end position="112"/>
    </location>
</feature>
<evidence type="ECO:0000256" key="5">
    <source>
        <dbReference type="ARBA" id="ARBA00022692"/>
    </source>
</evidence>
<evidence type="ECO:0000256" key="7">
    <source>
        <dbReference type="ARBA" id="ARBA00022989"/>
    </source>
</evidence>
<evidence type="ECO:0000256" key="8">
    <source>
        <dbReference type="ARBA" id="ARBA00023098"/>
    </source>
</evidence>
<evidence type="ECO:0000313" key="15">
    <source>
        <dbReference type="EMBL" id="CAD9361781.1"/>
    </source>
</evidence>
<evidence type="ECO:0000256" key="9">
    <source>
        <dbReference type="ARBA" id="ARBA00023136"/>
    </source>
</evidence>
<comment type="subcellular location">
    <subcellularLocation>
        <location evidence="1">Endoplasmic reticulum membrane</location>
        <topology evidence="1">Multi-pass membrane protein</topology>
    </subcellularLocation>
</comment>
<dbReference type="InterPro" id="IPR004277">
    <property type="entry name" value="PSS"/>
</dbReference>
<dbReference type="PANTHER" id="PTHR15362:SF7">
    <property type="entry name" value="PHOSPHATIDYLSERINE SYNTHASE 2"/>
    <property type="match status" value="1"/>
</dbReference>
<feature type="transmembrane region" description="Helical" evidence="14">
    <location>
        <begin position="324"/>
        <end position="345"/>
    </location>
</feature>
<keyword evidence="11" id="KW-1208">Phospholipid metabolism</keyword>
<dbReference type="GO" id="GO:0006659">
    <property type="term" value="P:phosphatidylserine biosynthetic process"/>
    <property type="evidence" value="ECO:0007669"/>
    <property type="project" value="InterPro"/>
</dbReference>
<evidence type="ECO:0000256" key="2">
    <source>
        <dbReference type="ARBA" id="ARBA00005189"/>
    </source>
</evidence>
<evidence type="ECO:0000256" key="1">
    <source>
        <dbReference type="ARBA" id="ARBA00004477"/>
    </source>
</evidence>
<evidence type="ECO:0000256" key="4">
    <source>
        <dbReference type="ARBA" id="ARBA00022679"/>
    </source>
</evidence>
<evidence type="ECO:0000256" key="10">
    <source>
        <dbReference type="ARBA" id="ARBA00023209"/>
    </source>
</evidence>
<accession>A0A7S2A9A8</accession>
<proteinExistence type="predicted"/>
<feature type="transmembrane region" description="Helical" evidence="14">
    <location>
        <begin position="216"/>
        <end position="237"/>
    </location>
</feature>
<organism evidence="15">
    <name type="scientific">Trieres chinensis</name>
    <name type="common">Marine centric diatom</name>
    <name type="synonym">Odontella sinensis</name>
    <dbReference type="NCBI Taxonomy" id="1514140"/>
    <lineage>
        <taxon>Eukaryota</taxon>
        <taxon>Sar</taxon>
        <taxon>Stramenopiles</taxon>
        <taxon>Ochrophyta</taxon>
        <taxon>Bacillariophyta</taxon>
        <taxon>Mediophyceae</taxon>
        <taxon>Biddulphiophycidae</taxon>
        <taxon>Eupodiscales</taxon>
        <taxon>Parodontellaceae</taxon>
        <taxon>Trieres</taxon>
    </lineage>
</organism>
<keyword evidence="4" id="KW-0808">Transferase</keyword>
<dbReference type="AlphaFoldDB" id="A0A7S2A9A8"/>
<dbReference type="EMBL" id="HBGO01038170">
    <property type="protein sequence ID" value="CAD9361781.1"/>
    <property type="molecule type" value="Transcribed_RNA"/>
</dbReference>
<keyword evidence="10" id="KW-0594">Phospholipid biosynthesis</keyword>
<reference evidence="15" key="1">
    <citation type="submission" date="2021-01" db="EMBL/GenBank/DDBJ databases">
        <authorList>
            <person name="Corre E."/>
            <person name="Pelletier E."/>
            <person name="Niang G."/>
            <person name="Scheremetjew M."/>
            <person name="Finn R."/>
            <person name="Kale V."/>
            <person name="Holt S."/>
            <person name="Cochrane G."/>
            <person name="Meng A."/>
            <person name="Brown T."/>
            <person name="Cohen L."/>
        </authorList>
    </citation>
    <scope>NUCLEOTIDE SEQUENCE</scope>
    <source>
        <strain evidence="15">Grunow 1884</strain>
    </source>
</reference>
<dbReference type="Pfam" id="PF03034">
    <property type="entry name" value="PSS"/>
    <property type="match status" value="1"/>
</dbReference>
<feature type="transmembrane region" description="Helical" evidence="14">
    <location>
        <begin position="392"/>
        <end position="410"/>
    </location>
</feature>
<feature type="region of interest" description="Disordered" evidence="13">
    <location>
        <begin position="1"/>
        <end position="41"/>
    </location>
</feature>
<evidence type="ECO:0000256" key="11">
    <source>
        <dbReference type="ARBA" id="ARBA00023264"/>
    </source>
</evidence>
<feature type="transmembrane region" description="Helical" evidence="14">
    <location>
        <begin position="124"/>
        <end position="145"/>
    </location>
</feature>
<evidence type="ECO:0000256" key="3">
    <source>
        <dbReference type="ARBA" id="ARBA00022516"/>
    </source>
</evidence>
<feature type="transmembrane region" description="Helical" evidence="14">
    <location>
        <begin position="352"/>
        <end position="372"/>
    </location>
</feature>
<evidence type="ECO:0008006" key="16">
    <source>
        <dbReference type="Google" id="ProtNLM"/>
    </source>
</evidence>
<keyword evidence="3" id="KW-0444">Lipid biosynthesis</keyword>
<keyword evidence="8" id="KW-0443">Lipid metabolism</keyword>
<comment type="pathway">
    <text evidence="2">Lipid metabolism.</text>
</comment>
<dbReference type="GO" id="GO:0005789">
    <property type="term" value="C:endoplasmic reticulum membrane"/>
    <property type="evidence" value="ECO:0007669"/>
    <property type="project" value="UniProtKB-SubCell"/>
</dbReference>
<evidence type="ECO:0000256" key="12">
    <source>
        <dbReference type="ARBA" id="ARBA00025707"/>
    </source>
</evidence>
<protein>
    <recommendedName>
        <fullName evidence="16">Phosphatidylserine synthase</fullName>
    </recommendedName>
</protein>
<dbReference type="GO" id="GO:0106245">
    <property type="term" value="F:L-serine-phosphatidylethanolamine phosphatidyltransferase activity"/>
    <property type="evidence" value="ECO:0007669"/>
    <property type="project" value="InterPro"/>
</dbReference>
<evidence type="ECO:0000256" key="13">
    <source>
        <dbReference type="SAM" id="MobiDB-lite"/>
    </source>
</evidence>
<feature type="transmembrane region" description="Helical" evidence="14">
    <location>
        <begin position="468"/>
        <end position="486"/>
    </location>
</feature>
<keyword evidence="9 14" id="KW-0472">Membrane</keyword>
<feature type="compositionally biased region" description="Basic and acidic residues" evidence="13">
    <location>
        <begin position="1"/>
        <end position="25"/>
    </location>
</feature>
<name>A0A7S2A9A8_TRICV</name>
<dbReference type="PANTHER" id="PTHR15362">
    <property type="entry name" value="PHOSPHATIDYLINOSITOL SYNTHASE"/>
    <property type="match status" value="1"/>
</dbReference>
<keyword evidence="6" id="KW-0256">Endoplasmic reticulum</keyword>
<keyword evidence="5 14" id="KW-0812">Transmembrane</keyword>
<evidence type="ECO:0000256" key="6">
    <source>
        <dbReference type="ARBA" id="ARBA00022824"/>
    </source>
</evidence>
<sequence length="493" mass="55825">MTSGKERQANENKMRMNERNSDKLSGDVLGPEHPPHAKDQILNGRHHPIQLHPRFRSSPSEAPRQIVCSVMAFLVIWVLATDSSGENSTESAIRRASLAVFMSFLMFCFLQTRDLILTWPHPGIWRMIFGACAFYSLFLVMLLVLSKDEARAILRAIFPGIGTQEDFDTGLRARIDNVMGTCKMTPTALYRQLFHCPWFLAHAAGWAGKMLVFRDYYLAFYAAVLFEIMEVTLMHVVPEFEECWWDSLFLDTLGANVLGMVIGTKINQWILSRRRTGGETGSEGGSLNDDDTSNQTELGSRFDWMGCDWKCFSSLKRMVQVSTAAFFMSLSELNTFLLINAFGIADNTSWCVLLRILFVALIAIPAVAEWYVYIEECDQYGENVVVRLGPSLWLLFWTTLLEIAVAVRFFPDHMRVGIERAGNVTGLPYDVLIPLLASIVTVFVWVVLKYGLIQSWSGTALVKRKPTLQSLDFLLAIACLPIAHLFQKGWKWD</sequence>
<comment type="pathway">
    <text evidence="12">Phospholipid metabolism.</text>
</comment>
<keyword evidence="7 14" id="KW-1133">Transmembrane helix</keyword>